<dbReference type="STRING" id="399736.SAMN04489720_1910"/>
<reference evidence="2" key="1">
    <citation type="submission" date="2016-10" db="EMBL/GenBank/DDBJ databases">
        <authorList>
            <person name="Varghese N."/>
            <person name="Submissions S."/>
        </authorList>
    </citation>
    <scope>NUCLEOTIDE SEQUENCE [LARGE SCALE GENOMIC DNA]</scope>
    <source>
        <strain evidence="2">DSM 22002</strain>
    </source>
</reference>
<evidence type="ECO:0000313" key="1">
    <source>
        <dbReference type="EMBL" id="SDH65597.1"/>
    </source>
</evidence>
<accession>A0A1G8E6U7</accession>
<proteinExistence type="predicted"/>
<name>A0A1G8E6U7_9MICO</name>
<keyword evidence="2" id="KW-1185">Reference proteome</keyword>
<dbReference type="Proteomes" id="UP000198822">
    <property type="component" value="Chromosome I"/>
</dbReference>
<evidence type="ECO:0000313" key="2">
    <source>
        <dbReference type="Proteomes" id="UP000198822"/>
    </source>
</evidence>
<dbReference type="AlphaFoldDB" id="A0A1G8E6U7"/>
<dbReference type="EMBL" id="LT629695">
    <property type="protein sequence ID" value="SDH65597.1"/>
    <property type="molecule type" value="Genomic_DNA"/>
</dbReference>
<dbReference type="RefSeq" id="WP_092504503.1">
    <property type="nucleotide sequence ID" value="NZ_LT629695.1"/>
</dbReference>
<sequence length="84" mass="9616">MSIVLGITCDRCGRHVEVLRARLDDVLAEDPSIVAIMDRFWARKRWIHDAAFGFAFCSDACARAHGAEERPDERWLEWVTAEPT</sequence>
<protein>
    <submittedName>
        <fullName evidence="1">Uncharacterized protein</fullName>
    </submittedName>
</protein>
<gene>
    <name evidence="1" type="ORF">SAMN04489720_1910</name>
</gene>
<organism evidence="1 2">
    <name type="scientific">Agrococcus jejuensis</name>
    <dbReference type="NCBI Taxonomy" id="399736"/>
    <lineage>
        <taxon>Bacteria</taxon>
        <taxon>Bacillati</taxon>
        <taxon>Actinomycetota</taxon>
        <taxon>Actinomycetes</taxon>
        <taxon>Micrococcales</taxon>
        <taxon>Microbacteriaceae</taxon>
        <taxon>Agrococcus</taxon>
    </lineage>
</organism>